<evidence type="ECO:0000256" key="1">
    <source>
        <dbReference type="SAM" id="MobiDB-lite"/>
    </source>
</evidence>
<dbReference type="OrthoDB" id="9775547at2"/>
<dbReference type="CDD" id="cd01125">
    <property type="entry name" value="RepA_RSF1010_like"/>
    <property type="match status" value="1"/>
</dbReference>
<dbReference type="InterPro" id="IPR027417">
    <property type="entry name" value="P-loop_NTPase"/>
</dbReference>
<organism evidence="3 4">
    <name type="scientific">Anaerotruncus colihominis</name>
    <dbReference type="NCBI Taxonomy" id="169435"/>
    <lineage>
        <taxon>Bacteria</taxon>
        <taxon>Bacillati</taxon>
        <taxon>Bacillota</taxon>
        <taxon>Clostridia</taxon>
        <taxon>Eubacteriales</taxon>
        <taxon>Oscillospiraceae</taxon>
        <taxon>Anaerotruncus</taxon>
    </lineage>
</organism>
<dbReference type="EMBL" id="CZBE01000004">
    <property type="protein sequence ID" value="CUP40967.1"/>
    <property type="molecule type" value="Genomic_DNA"/>
</dbReference>
<dbReference type="Proteomes" id="UP000095765">
    <property type="component" value="Unassembled WGS sequence"/>
</dbReference>
<feature type="region of interest" description="Disordered" evidence="1">
    <location>
        <begin position="1"/>
        <end position="42"/>
    </location>
</feature>
<dbReference type="Pfam" id="PF13481">
    <property type="entry name" value="AAA_25"/>
    <property type="match status" value="1"/>
</dbReference>
<dbReference type="InterPro" id="IPR003593">
    <property type="entry name" value="AAA+_ATPase"/>
</dbReference>
<feature type="domain" description="AAA+ ATPase" evidence="2">
    <location>
        <begin position="86"/>
        <end position="262"/>
    </location>
</feature>
<evidence type="ECO:0000313" key="4">
    <source>
        <dbReference type="Proteomes" id="UP000095765"/>
    </source>
</evidence>
<accession>A0A174N228</accession>
<reference evidence="3 4" key="1">
    <citation type="submission" date="2015-09" db="EMBL/GenBank/DDBJ databases">
        <authorList>
            <consortium name="Pathogen Informatics"/>
        </authorList>
    </citation>
    <scope>NUCLEOTIDE SEQUENCE [LARGE SCALE GENOMIC DNA]</scope>
    <source>
        <strain evidence="3 4">2789STDY5834939</strain>
    </source>
</reference>
<name>A0A174N228_9FIRM</name>
<sequence length="384" mass="43126">MDSKETKRTVPVPSVGADGEQPISQTPTASITEETTENNPPEKNYAELLRKMQRMNDPAYLPTISMNELYENVYQSRPPVIDGLLYPGTYLFAGAPKVGKSFLMAQLAYHVSMGLPLWDYPVHKGTVLYLALEDDHRRLQERLYRMFGMDGTNDLLFSICAKQVGAGLEEQLKRFVQEHPDTKLIIIDTLQKIREAGGDKYSYANDYEVVGKLKHLADACGVCLLLVHHTRKQQADDKFDMISGTNGLSGAADGAFLLQKEKRTDDTAILDVVGRDQQDQRLYLTKDKEHLTWTLERMETELWVEPPDPVLEAVAAFITVERPFWCGTATELAAALQVDMKPNALAMRLNVRASKLAGEYHIRYENGRTHAGRSISLTLEPPQA</sequence>
<dbReference type="AlphaFoldDB" id="A0A174N228"/>
<evidence type="ECO:0000313" key="3">
    <source>
        <dbReference type="EMBL" id="CUP40967.1"/>
    </source>
</evidence>
<feature type="compositionally biased region" description="Polar residues" evidence="1">
    <location>
        <begin position="22"/>
        <end position="31"/>
    </location>
</feature>
<dbReference type="SMART" id="SM00382">
    <property type="entry name" value="AAA"/>
    <property type="match status" value="1"/>
</dbReference>
<protein>
    <submittedName>
        <fullName evidence="3">DNA repair protein RadA</fullName>
    </submittedName>
</protein>
<proteinExistence type="predicted"/>
<dbReference type="RefSeq" id="WP_052822424.1">
    <property type="nucleotide sequence ID" value="NZ_CABIWA010000001.1"/>
</dbReference>
<dbReference type="SUPFAM" id="SSF52540">
    <property type="entry name" value="P-loop containing nucleoside triphosphate hydrolases"/>
    <property type="match status" value="1"/>
</dbReference>
<gene>
    <name evidence="3" type="ORF">ERS852551_00702</name>
</gene>
<dbReference type="InterPro" id="IPR038724">
    <property type="entry name" value="RepA"/>
</dbReference>
<evidence type="ECO:0000259" key="2">
    <source>
        <dbReference type="SMART" id="SM00382"/>
    </source>
</evidence>
<dbReference type="Gene3D" id="3.40.50.300">
    <property type="entry name" value="P-loop containing nucleotide triphosphate hydrolases"/>
    <property type="match status" value="1"/>
</dbReference>